<keyword evidence="9" id="KW-1185">Reference proteome</keyword>
<organism evidence="8 10">
    <name type="scientific">Bursaphelenchus xylophilus</name>
    <name type="common">Pinewood nematode worm</name>
    <name type="synonym">Aphelenchoides xylophilus</name>
    <dbReference type="NCBI Taxonomy" id="6326"/>
    <lineage>
        <taxon>Eukaryota</taxon>
        <taxon>Metazoa</taxon>
        <taxon>Ecdysozoa</taxon>
        <taxon>Nematoda</taxon>
        <taxon>Chromadorea</taxon>
        <taxon>Rhabditida</taxon>
        <taxon>Tylenchina</taxon>
        <taxon>Tylenchomorpha</taxon>
        <taxon>Aphelenchoidea</taxon>
        <taxon>Aphelenchoididae</taxon>
        <taxon>Bursaphelenchus</taxon>
    </lineage>
</organism>
<comment type="subcellular location">
    <subcellularLocation>
        <location evidence="1">Membrane</location>
        <topology evidence="1">Multi-pass membrane protein</topology>
    </subcellularLocation>
</comment>
<accession>A0A1I7SLD6</accession>
<feature type="transmembrane region" description="Helical" evidence="5">
    <location>
        <begin position="210"/>
        <end position="235"/>
    </location>
</feature>
<dbReference type="PANTHER" id="PTHR47521:SF7">
    <property type="entry name" value="SERPENTINE RECEPTOR CLASS EPSILON-6"/>
    <property type="match status" value="1"/>
</dbReference>
<reference evidence="7" key="2">
    <citation type="submission" date="2019-07" db="EMBL/GenBank/DDBJ databases">
        <authorList>
            <person name="Zhao M."/>
            <person name="Zhao L."/>
            <person name="Sun J."/>
        </authorList>
    </citation>
    <scope>NUCLEOTIDE SEQUENCE</scope>
    <source>
        <tissue evidence="7">Whole body</tissue>
    </source>
</reference>
<feature type="transmembrane region" description="Helical" evidence="5">
    <location>
        <begin position="119"/>
        <end position="141"/>
    </location>
</feature>
<gene>
    <name evidence="6" type="ORF">BXYJ_LOCUS14091</name>
</gene>
<reference evidence="6" key="3">
    <citation type="submission" date="2020-09" db="EMBL/GenBank/DDBJ databases">
        <authorList>
            <person name="Kikuchi T."/>
        </authorList>
    </citation>
    <scope>NUCLEOTIDE SEQUENCE</scope>
    <source>
        <strain evidence="6">Ka4C1</strain>
    </source>
</reference>
<evidence type="ECO:0000313" key="10">
    <source>
        <dbReference type="WBParaSite" id="BXY_1386800.1"/>
    </source>
</evidence>
<evidence type="ECO:0000313" key="6">
    <source>
        <dbReference type="EMBL" id="CAD5234000.1"/>
    </source>
</evidence>
<dbReference type="PANTHER" id="PTHR47521">
    <property type="entry name" value="SERPENTINE RECEPTOR, CLASS E (EPSILON)-RELATED"/>
    <property type="match status" value="1"/>
</dbReference>
<dbReference type="Proteomes" id="UP000659654">
    <property type="component" value="Unassembled WGS sequence"/>
</dbReference>
<name>A0A1I7SLD6_BURXY</name>
<dbReference type="GO" id="GO:0016020">
    <property type="term" value="C:membrane"/>
    <property type="evidence" value="ECO:0007669"/>
    <property type="project" value="UniProtKB-SubCell"/>
</dbReference>
<sequence length="335" mass="38912">MEVIELMDAFNWTTVICATFVTAYFCFTVQRCKALHPNLRFFLIQIVLPLNFVGSTRLLGALNDKFEFFHHDGTYCRIVNFVNVFATALSDCTMLAIVAERCVATYNRKHYENQKSNMAKIFAVLMLIHGVCYNFVCGYLGSKVEATFPKKCMYLDRWPFLDSMSFIICAIFSIGPMPLVIYLYVYNKRLKEDRRALESLTTRYQLSENVLVLECLFYVFIICFGIHGNCGLITMEIAGYMSLFVESPDLWWINFLAHISHMFVDFVALTMELIFFYYHPVIRNRVSKDLAWLLPRVYPEEGVTTKNKDFALNENGNGEDYFNQLQDQWGHKLGS</sequence>
<reference evidence="10" key="1">
    <citation type="submission" date="2016-11" db="UniProtKB">
        <authorList>
            <consortium name="WormBaseParasite"/>
        </authorList>
    </citation>
    <scope>IDENTIFICATION</scope>
</reference>
<protein>
    <submittedName>
        <fullName evidence="6">(pine wood nematode) hypothetical protein</fullName>
    </submittedName>
    <submittedName>
        <fullName evidence="7">Srab-57</fullName>
    </submittedName>
</protein>
<dbReference type="Proteomes" id="UP000582659">
    <property type="component" value="Unassembled WGS sequence"/>
</dbReference>
<dbReference type="EMBL" id="CAJFCV020000006">
    <property type="protein sequence ID" value="CAG9129515.1"/>
    <property type="molecule type" value="Genomic_DNA"/>
</dbReference>
<proteinExistence type="evidence at transcript level"/>
<feature type="transmembrane region" description="Helical" evidence="5">
    <location>
        <begin position="78"/>
        <end position="98"/>
    </location>
</feature>
<feature type="transmembrane region" description="Helical" evidence="5">
    <location>
        <begin position="255"/>
        <end position="278"/>
    </location>
</feature>
<keyword evidence="3 5" id="KW-1133">Transmembrane helix</keyword>
<dbReference type="InterPro" id="IPR052860">
    <property type="entry name" value="NRL-GPCR1"/>
</dbReference>
<evidence type="ECO:0000256" key="5">
    <source>
        <dbReference type="SAM" id="Phobius"/>
    </source>
</evidence>
<keyword evidence="4 5" id="KW-0472">Membrane</keyword>
<feature type="transmembrane region" description="Helical" evidence="5">
    <location>
        <begin position="41"/>
        <end position="58"/>
    </location>
</feature>
<dbReference type="InterPro" id="IPR019408">
    <property type="entry name" value="7TM_GPCR_serpentine_rcpt_Srab"/>
</dbReference>
<dbReference type="Gene3D" id="1.20.1070.10">
    <property type="entry name" value="Rhodopsin 7-helix transmembrane proteins"/>
    <property type="match status" value="1"/>
</dbReference>
<evidence type="ECO:0000256" key="1">
    <source>
        <dbReference type="ARBA" id="ARBA00004141"/>
    </source>
</evidence>
<evidence type="ECO:0000256" key="2">
    <source>
        <dbReference type="ARBA" id="ARBA00022692"/>
    </source>
</evidence>
<evidence type="ECO:0000256" key="4">
    <source>
        <dbReference type="ARBA" id="ARBA00023136"/>
    </source>
</evidence>
<dbReference type="EMBL" id="MN206774">
    <property type="protein sequence ID" value="QIJ32632.1"/>
    <property type="molecule type" value="mRNA"/>
</dbReference>
<evidence type="ECO:0000256" key="3">
    <source>
        <dbReference type="ARBA" id="ARBA00022989"/>
    </source>
</evidence>
<dbReference type="Proteomes" id="UP000095284">
    <property type="component" value="Unplaced"/>
</dbReference>
<dbReference type="AlphaFoldDB" id="A0A1I7SLD6"/>
<dbReference type="EMBL" id="CAJFDI010000006">
    <property type="protein sequence ID" value="CAD5234000.1"/>
    <property type="molecule type" value="Genomic_DNA"/>
</dbReference>
<evidence type="ECO:0000313" key="9">
    <source>
        <dbReference type="Proteomes" id="UP000659654"/>
    </source>
</evidence>
<dbReference type="OrthoDB" id="5794765at2759"/>
<dbReference type="WBParaSite" id="BXY_1386800.1">
    <property type="protein sequence ID" value="BXY_1386800.1"/>
    <property type="gene ID" value="BXY_1386800"/>
</dbReference>
<feature type="transmembrane region" description="Helical" evidence="5">
    <location>
        <begin position="163"/>
        <end position="185"/>
    </location>
</feature>
<evidence type="ECO:0000313" key="7">
    <source>
        <dbReference type="EMBL" id="QIJ32632.1"/>
    </source>
</evidence>
<evidence type="ECO:0000313" key="8">
    <source>
        <dbReference type="Proteomes" id="UP000095284"/>
    </source>
</evidence>
<keyword evidence="2 5" id="KW-0812">Transmembrane</keyword>
<feature type="transmembrane region" description="Helical" evidence="5">
    <location>
        <begin position="12"/>
        <end position="29"/>
    </location>
</feature>
<dbReference type="Pfam" id="PF10292">
    <property type="entry name" value="7TM_GPCR_Srab"/>
    <property type="match status" value="1"/>
</dbReference>